<comment type="caution">
    <text evidence="1">The sequence shown here is derived from an EMBL/GenBank/DDBJ whole genome shotgun (WGS) entry which is preliminary data.</text>
</comment>
<dbReference type="AlphaFoldDB" id="A0A094WIT5"/>
<dbReference type="OrthoDB" id="2389679at2"/>
<dbReference type="EMBL" id="JALP01000247">
    <property type="protein sequence ID" value="THG89314.1"/>
    <property type="molecule type" value="Genomic_DNA"/>
</dbReference>
<keyword evidence="3" id="KW-1185">Reference proteome</keyword>
<organism evidence="1 3">
    <name type="scientific">Alkalihalobacillus alcalophilus ATCC 27647 = CGMCC 1.3604</name>
    <dbReference type="NCBI Taxonomy" id="1218173"/>
    <lineage>
        <taxon>Bacteria</taxon>
        <taxon>Bacillati</taxon>
        <taxon>Bacillota</taxon>
        <taxon>Bacilli</taxon>
        <taxon>Bacillales</taxon>
        <taxon>Bacillaceae</taxon>
        <taxon>Alkalihalobacillus</taxon>
    </lineage>
</organism>
<dbReference type="eggNOG" id="COG4837">
    <property type="taxonomic scope" value="Bacteria"/>
</dbReference>
<protein>
    <submittedName>
        <fullName evidence="1">Disulfide oxidoreductase</fullName>
    </submittedName>
</protein>
<evidence type="ECO:0000313" key="2">
    <source>
        <dbReference type="EMBL" id="THG89314.1"/>
    </source>
</evidence>
<dbReference type="RefSeq" id="WP_004427936.1">
    <property type="nucleotide sequence ID" value="NZ_ALPT02000098.1"/>
</dbReference>
<dbReference type="PIRSF" id="PIRSF010603">
    <property type="entry name" value="UCP010603"/>
    <property type="match status" value="1"/>
</dbReference>
<reference evidence="2 4" key="2">
    <citation type="submission" date="2014-01" db="EMBL/GenBank/DDBJ databases">
        <title>Draft genome sequencing of Bacillus alcalophilus CGMCC 1.3604.</title>
        <authorList>
            <person name="Yang J."/>
            <person name="Diao L."/>
            <person name="Yang S."/>
        </authorList>
    </citation>
    <scope>NUCLEOTIDE SEQUENCE [LARGE SCALE GENOMIC DNA]</scope>
    <source>
        <strain evidence="2 4">CGMCC 1.3604</strain>
    </source>
</reference>
<gene>
    <name evidence="2" type="ORF">AJ85_18455</name>
    <name evidence="1" type="ORF">BALCAV_0219880</name>
</gene>
<dbReference type="Pfam" id="PF07315">
    <property type="entry name" value="DUF1462"/>
    <property type="match status" value="1"/>
</dbReference>
<evidence type="ECO:0000313" key="1">
    <source>
        <dbReference type="EMBL" id="KGA95848.1"/>
    </source>
</evidence>
<dbReference type="InterPro" id="IPR009190">
    <property type="entry name" value="DUF1462"/>
</dbReference>
<accession>A0A094WIT5</accession>
<sequence>MSSSISFRIYGAEEKCASCVHLPTAKETSEWLEAALVRKFPNSRLQFQYIDIEQTLISEEDQRYAEAIKEEEYFYPLVVLNGEVVGEGNPNLKEITKKVESLTTQSAN</sequence>
<dbReference type="STRING" id="1218173.BALCAV_0219880"/>
<dbReference type="SUPFAM" id="SSF52833">
    <property type="entry name" value="Thioredoxin-like"/>
    <property type="match status" value="1"/>
</dbReference>
<reference evidence="1 3" key="1">
    <citation type="journal article" date="2014" name="Genome Announc.">
        <title>Draft Genome Sequence of Bacillus alcalophilus AV1934, a Classic Alkaliphile Isolated from Human Feces in 1934.</title>
        <authorList>
            <person name="Attie O."/>
            <person name="Jayaprakash A."/>
            <person name="Shah H."/>
            <person name="Paulsen I.T."/>
            <person name="Morino M."/>
            <person name="Takahashi Y."/>
            <person name="Narumi I."/>
            <person name="Sachidanandam R."/>
            <person name="Satoh K."/>
            <person name="Ito M."/>
            <person name="Krulwich T.A."/>
        </authorList>
    </citation>
    <scope>NUCLEOTIDE SEQUENCE [LARGE SCALE GENOMIC DNA]</scope>
    <source>
        <strain evidence="1 3">AV1934</strain>
    </source>
</reference>
<dbReference type="Proteomes" id="UP000297014">
    <property type="component" value="Unassembled WGS sequence"/>
</dbReference>
<proteinExistence type="predicted"/>
<dbReference type="EMBL" id="ALPT02000098">
    <property type="protein sequence ID" value="KGA95848.1"/>
    <property type="molecule type" value="Genomic_DNA"/>
</dbReference>
<name>A0A094WIT5_ALKAL</name>
<dbReference type="Proteomes" id="UP000002754">
    <property type="component" value="Unassembled WGS sequence"/>
</dbReference>
<dbReference type="InterPro" id="IPR036249">
    <property type="entry name" value="Thioredoxin-like_sf"/>
</dbReference>
<evidence type="ECO:0000313" key="3">
    <source>
        <dbReference type="Proteomes" id="UP000002754"/>
    </source>
</evidence>
<dbReference type="InterPro" id="IPR038218">
    <property type="entry name" value="YuzD-like_sp"/>
</dbReference>
<dbReference type="Gene3D" id="3.40.30.30">
    <property type="entry name" value="Hypothetical protein sa0798"/>
    <property type="match status" value="1"/>
</dbReference>
<evidence type="ECO:0000313" key="4">
    <source>
        <dbReference type="Proteomes" id="UP000297014"/>
    </source>
</evidence>